<evidence type="ECO:0000313" key="5">
    <source>
        <dbReference type="EMBL" id="QLY32342.1"/>
    </source>
</evidence>
<proteinExistence type="predicted"/>
<protein>
    <recommendedName>
        <fullName evidence="7">Mce-associated membrane protein</fullName>
    </recommendedName>
</protein>
<keyword evidence="4" id="KW-1133">Transmembrane helix</keyword>
<dbReference type="AlphaFoldDB" id="A0A7D6VE20"/>
<evidence type="ECO:0000256" key="1">
    <source>
        <dbReference type="ARBA" id="ARBA00004370"/>
    </source>
</evidence>
<reference evidence="5 6" key="1">
    <citation type="submission" date="2020-07" db="EMBL/GenBank/DDBJ databases">
        <authorList>
            <person name="Zhuang K."/>
            <person name="Ran Y."/>
        </authorList>
    </citation>
    <scope>NUCLEOTIDE SEQUENCE [LARGE SCALE GENOMIC DNA]</scope>
    <source>
        <strain evidence="5 6">WCH-YHL-001</strain>
    </source>
</reference>
<feature type="region of interest" description="Disordered" evidence="3">
    <location>
        <begin position="1"/>
        <end position="85"/>
    </location>
</feature>
<dbReference type="PANTHER" id="PTHR37042">
    <property type="entry name" value="OUTER MEMBRANE PROTEIN RV1973"/>
    <property type="match status" value="1"/>
</dbReference>
<dbReference type="PANTHER" id="PTHR37042:SF4">
    <property type="entry name" value="OUTER MEMBRANE PROTEIN RV1973"/>
    <property type="match status" value="1"/>
</dbReference>
<feature type="compositionally biased region" description="Low complexity" evidence="3">
    <location>
        <begin position="260"/>
        <end position="273"/>
    </location>
</feature>
<dbReference type="EMBL" id="CP059399">
    <property type="protein sequence ID" value="QLY32342.1"/>
    <property type="molecule type" value="Genomic_DNA"/>
</dbReference>
<feature type="compositionally biased region" description="Acidic residues" evidence="3">
    <location>
        <begin position="40"/>
        <end position="53"/>
    </location>
</feature>
<feature type="compositionally biased region" description="Low complexity" evidence="3">
    <location>
        <begin position="22"/>
        <end position="39"/>
    </location>
</feature>
<evidence type="ECO:0008006" key="7">
    <source>
        <dbReference type="Google" id="ProtNLM"/>
    </source>
</evidence>
<evidence type="ECO:0000256" key="3">
    <source>
        <dbReference type="SAM" id="MobiDB-lite"/>
    </source>
</evidence>
<evidence type="ECO:0000313" key="6">
    <source>
        <dbReference type="Proteomes" id="UP000515512"/>
    </source>
</evidence>
<organism evidence="5 6">
    <name type="scientific">Nocardia huaxiensis</name>
    <dbReference type="NCBI Taxonomy" id="2755382"/>
    <lineage>
        <taxon>Bacteria</taxon>
        <taxon>Bacillati</taxon>
        <taxon>Actinomycetota</taxon>
        <taxon>Actinomycetes</taxon>
        <taxon>Mycobacteriales</taxon>
        <taxon>Nocardiaceae</taxon>
        <taxon>Nocardia</taxon>
    </lineage>
</organism>
<gene>
    <name evidence="5" type="ORF">H0264_08845</name>
</gene>
<comment type="subcellular location">
    <subcellularLocation>
        <location evidence="1">Membrane</location>
    </subcellularLocation>
</comment>
<name>A0A7D6VE20_9NOCA</name>
<dbReference type="Proteomes" id="UP000515512">
    <property type="component" value="Chromosome"/>
</dbReference>
<dbReference type="RefSeq" id="WP_181583510.1">
    <property type="nucleotide sequence ID" value="NZ_CP059399.1"/>
</dbReference>
<dbReference type="GO" id="GO:0016020">
    <property type="term" value="C:membrane"/>
    <property type="evidence" value="ECO:0007669"/>
    <property type="project" value="UniProtKB-SubCell"/>
</dbReference>
<keyword evidence="4" id="KW-0812">Transmembrane</keyword>
<keyword evidence="6" id="KW-1185">Reference proteome</keyword>
<feature type="compositionally biased region" description="Basic and acidic residues" evidence="3">
    <location>
        <begin position="1"/>
        <end position="17"/>
    </location>
</feature>
<evidence type="ECO:0000256" key="2">
    <source>
        <dbReference type="ARBA" id="ARBA00023136"/>
    </source>
</evidence>
<dbReference type="KEGG" id="nhu:H0264_08845"/>
<feature type="region of interest" description="Disordered" evidence="3">
    <location>
        <begin position="254"/>
        <end position="279"/>
    </location>
</feature>
<sequence length="279" mass="29155">MSQQKDSEPTVDLDKTADQSSAEPQAETAAPADTATEAAVDPDEPAATEESAESEPGKAGAVSARRKSRTDREEAAADEPESSSLDARKAVTLGSIALLALAGIAAAWFAGSWIVGGLLRDRPRAEARDEALAAAQQAAINITSMNLKDVDGSLALARSSMTGDLLDASTKNQDQLKQKVMADNVNISSKILGGALTELNSEKDHASALVVFQVTESGEGKATNEYRYTWSVDVVKNDGIWKADQVQQIANPIVLNSTDQGATTPQQPGGQPATPQPGN</sequence>
<evidence type="ECO:0000256" key="4">
    <source>
        <dbReference type="SAM" id="Phobius"/>
    </source>
</evidence>
<accession>A0A7D6VE20</accession>
<feature type="transmembrane region" description="Helical" evidence="4">
    <location>
        <begin position="96"/>
        <end position="119"/>
    </location>
</feature>
<keyword evidence="2 4" id="KW-0472">Membrane</keyword>